<proteinExistence type="predicted"/>
<sequence>MDASSEEEDRTTSLMKCVLDIIRSQALNDPEPQSQKNIIDSFICIHHGVRETDLLSIIEQLVEVKILLPSGNQEVCERSMYGHPEREISTLFTIHPECNIGKYRSSETCAKHLYKYLLSPQSALRSEYATKSIGKPEGLFEDLIEAINLTKQYVKSVKSGNDLKADKLIHQAISLAKDQNRKFHENHGRAQANIGDASISSTVQNEQCCFFKLATTRVTTNLKRNDKDTSDHRLSTSRLTSALRDLNSKYPNDNLKLVSKNNKLWFKCHDCPAQLYKVSDQGSRIQYIRCHIESAVHADRLESRATRNGEKTITTTYKLTMDAMARRDQAPKSQDGNVANVKGSNGALAKNGPVAGLSTTASYSEQSSHNINLDGARAVASNKRKCMEPESSSSSNKRTLLVQSHEKTPRPTLVTHHTDPSDNGTQSRYDTPGNHIQTRLGKDQPLDIHDAADKKATKSAKSEAVKARVEDLKAERVAKGKTLAKLARKLHKQRKIAATQQEILENLVNENKRHYGLLNSVHLRRA</sequence>
<feature type="compositionally biased region" description="Polar residues" evidence="1">
    <location>
        <begin position="421"/>
        <end position="437"/>
    </location>
</feature>
<evidence type="ECO:0000313" key="3">
    <source>
        <dbReference type="Proteomes" id="UP000297280"/>
    </source>
</evidence>
<comment type="caution">
    <text evidence="2">The sequence shown here is derived from an EMBL/GenBank/DDBJ whole genome shotgun (WGS) entry which is preliminary data.</text>
</comment>
<accession>A0A4Z1KL87</accession>
<dbReference type="Proteomes" id="UP000297280">
    <property type="component" value="Unassembled WGS sequence"/>
</dbReference>
<protein>
    <submittedName>
        <fullName evidence="2">Uncharacterized protein</fullName>
    </submittedName>
</protein>
<name>A0A4Z1KL87_9HELO</name>
<evidence type="ECO:0000313" key="2">
    <source>
        <dbReference type="EMBL" id="TGO82219.1"/>
    </source>
</evidence>
<reference evidence="2 3" key="1">
    <citation type="submission" date="2017-12" db="EMBL/GenBank/DDBJ databases">
        <title>Comparative genomics of Botrytis spp.</title>
        <authorList>
            <person name="Valero-Jimenez C.A."/>
            <person name="Tapia P."/>
            <person name="Veloso J."/>
            <person name="Silva-Moreno E."/>
            <person name="Staats M."/>
            <person name="Valdes J.H."/>
            <person name="Van Kan J.A.L."/>
        </authorList>
    </citation>
    <scope>NUCLEOTIDE SEQUENCE [LARGE SCALE GENOMIC DNA]</scope>
    <source>
        <strain evidence="2 3">MUCL3349</strain>
    </source>
</reference>
<dbReference type="AlphaFoldDB" id="A0A4Z1KL87"/>
<gene>
    <name evidence="2" type="ORF">BPOR_0887g00050</name>
</gene>
<feature type="region of interest" description="Disordered" evidence="1">
    <location>
        <begin position="380"/>
        <end position="446"/>
    </location>
</feature>
<dbReference type="EMBL" id="PQXO01000882">
    <property type="protein sequence ID" value="TGO82219.1"/>
    <property type="molecule type" value="Genomic_DNA"/>
</dbReference>
<keyword evidence="3" id="KW-1185">Reference proteome</keyword>
<feature type="compositionally biased region" description="Polar residues" evidence="1">
    <location>
        <begin position="390"/>
        <end position="402"/>
    </location>
</feature>
<feature type="region of interest" description="Disordered" evidence="1">
    <location>
        <begin position="327"/>
        <end position="352"/>
    </location>
</feature>
<organism evidence="2 3">
    <name type="scientific">Botrytis porri</name>
    <dbReference type="NCBI Taxonomy" id="87229"/>
    <lineage>
        <taxon>Eukaryota</taxon>
        <taxon>Fungi</taxon>
        <taxon>Dikarya</taxon>
        <taxon>Ascomycota</taxon>
        <taxon>Pezizomycotina</taxon>
        <taxon>Leotiomycetes</taxon>
        <taxon>Helotiales</taxon>
        <taxon>Sclerotiniaceae</taxon>
        <taxon>Botrytis</taxon>
    </lineage>
</organism>
<evidence type="ECO:0000256" key="1">
    <source>
        <dbReference type="SAM" id="MobiDB-lite"/>
    </source>
</evidence>